<dbReference type="SMART" id="SM00365">
    <property type="entry name" value="LRR_SD22"/>
    <property type="match status" value="4"/>
</dbReference>
<dbReference type="PANTHER" id="PTHR46652:SF3">
    <property type="entry name" value="LEUCINE-RICH REPEAT-CONTAINING PROTEIN 9"/>
    <property type="match status" value="1"/>
</dbReference>
<dbReference type="Pfam" id="PF12799">
    <property type="entry name" value="LRR_4"/>
    <property type="match status" value="1"/>
</dbReference>
<comment type="caution">
    <text evidence="3">The sequence shown here is derived from an EMBL/GenBank/DDBJ whole genome shotgun (WGS) entry which is preliminary data.</text>
</comment>
<dbReference type="Proteomes" id="UP001642409">
    <property type="component" value="Unassembled WGS sequence"/>
</dbReference>
<dbReference type="PANTHER" id="PTHR46652">
    <property type="entry name" value="LEUCINE-RICH REPEAT AND IQ DOMAIN-CONTAINING PROTEIN 1-RELATED"/>
    <property type="match status" value="1"/>
</dbReference>
<gene>
    <name evidence="3" type="ORF">HINF_LOCUS1093</name>
    <name evidence="4" type="ORF">HINF_LOCUS45964</name>
</gene>
<dbReference type="Gene3D" id="3.80.10.10">
    <property type="entry name" value="Ribonuclease Inhibitor"/>
    <property type="match status" value="2"/>
</dbReference>
<evidence type="ECO:0000313" key="5">
    <source>
        <dbReference type="Proteomes" id="UP001642409"/>
    </source>
</evidence>
<dbReference type="InterPro" id="IPR050836">
    <property type="entry name" value="SDS22/Internalin_LRR"/>
</dbReference>
<dbReference type="InterPro" id="IPR025875">
    <property type="entry name" value="Leu-rich_rpt_4"/>
</dbReference>
<reference evidence="3" key="1">
    <citation type="submission" date="2023-06" db="EMBL/GenBank/DDBJ databases">
        <authorList>
            <person name="Kurt Z."/>
        </authorList>
    </citation>
    <scope>NUCLEOTIDE SEQUENCE</scope>
</reference>
<evidence type="ECO:0000313" key="3">
    <source>
        <dbReference type="EMBL" id="CAI9913448.1"/>
    </source>
</evidence>
<keyword evidence="5" id="KW-1185">Reference proteome</keyword>
<organism evidence="3">
    <name type="scientific">Hexamita inflata</name>
    <dbReference type="NCBI Taxonomy" id="28002"/>
    <lineage>
        <taxon>Eukaryota</taxon>
        <taxon>Metamonada</taxon>
        <taxon>Diplomonadida</taxon>
        <taxon>Hexamitidae</taxon>
        <taxon>Hexamitinae</taxon>
        <taxon>Hexamita</taxon>
    </lineage>
</organism>
<protein>
    <submittedName>
        <fullName evidence="3">Leucine-rich repeat-containing protein</fullName>
    </submittedName>
    <submittedName>
        <fullName evidence="4">Leucine-rich_repeat-containing protein</fullName>
    </submittedName>
</protein>
<dbReference type="SUPFAM" id="SSF52058">
    <property type="entry name" value="L domain-like"/>
    <property type="match status" value="1"/>
</dbReference>
<name>A0AA86N5Y6_9EUKA</name>
<dbReference type="AlphaFoldDB" id="A0AA86N5Y6"/>
<reference evidence="4 5" key="2">
    <citation type="submission" date="2024-07" db="EMBL/GenBank/DDBJ databases">
        <authorList>
            <person name="Akdeniz Z."/>
        </authorList>
    </citation>
    <scope>NUCLEOTIDE SEQUENCE [LARGE SCALE GENOMIC DNA]</scope>
</reference>
<dbReference type="PROSITE" id="PS51450">
    <property type="entry name" value="LRR"/>
    <property type="match status" value="4"/>
</dbReference>
<dbReference type="SMART" id="SM00369">
    <property type="entry name" value="LRR_TYP"/>
    <property type="match status" value="5"/>
</dbReference>
<dbReference type="EMBL" id="CAXDID020000201">
    <property type="protein sequence ID" value="CAL6054224.1"/>
    <property type="molecule type" value="Genomic_DNA"/>
</dbReference>
<dbReference type="InterPro" id="IPR003591">
    <property type="entry name" value="Leu-rich_rpt_typical-subtyp"/>
</dbReference>
<sequence length="441" mass="51939">MLKIKSKKDLLKHFDMLKKIDINDIQQIYVLMKMDVSQEVWEKASKQNLLSFNQQFIQQTRELTFYKNEIKYPHIISYLSNLTHLNLEYNNLTDISAIQQLKNLRILDLSRNEIEDISALESLINLTSLNLYINDITSYKIASPNLEELNIGANRYLCELSLEQCPRLLNLQVNDLRIENINVISPKLFQLRKLEINDNSISKMQHISYFLDLQSLNLDCNKLIKNIEPLKYCTQMRELVLSNTGINEITPLKFLKHLQSLHLNFIDISDIWPVQFMRNLKDLEMLYTQVIDLHPLQYLYQLENVSAFHARIIDISPLSNLVKLQSLAFSNNKITNIEPLIHHKNFRQTYENDEKSPKYNLKDQIAPTTDELAFYNKILSVHSSHKQIRKLLYQNNISKFRASLTQKKNYVSAIFNNQIMMMNKEVDMLMQFIQNSTSYLD</sequence>
<accession>A0AA86N5Y6</accession>
<dbReference type="InterPro" id="IPR001611">
    <property type="entry name" value="Leu-rich_rpt"/>
</dbReference>
<evidence type="ECO:0000256" key="2">
    <source>
        <dbReference type="ARBA" id="ARBA00022737"/>
    </source>
</evidence>
<dbReference type="EMBL" id="CATOUU010000025">
    <property type="protein sequence ID" value="CAI9913448.1"/>
    <property type="molecule type" value="Genomic_DNA"/>
</dbReference>
<evidence type="ECO:0000313" key="4">
    <source>
        <dbReference type="EMBL" id="CAL6054224.1"/>
    </source>
</evidence>
<evidence type="ECO:0000256" key="1">
    <source>
        <dbReference type="ARBA" id="ARBA00022614"/>
    </source>
</evidence>
<keyword evidence="1" id="KW-0433">Leucine-rich repeat</keyword>
<dbReference type="InterPro" id="IPR032675">
    <property type="entry name" value="LRR_dom_sf"/>
</dbReference>
<keyword evidence="2" id="KW-0677">Repeat</keyword>
<proteinExistence type="predicted"/>